<evidence type="ECO:0000313" key="9">
    <source>
        <dbReference type="Proteomes" id="UP000823847"/>
    </source>
</evidence>
<evidence type="ECO:0000256" key="2">
    <source>
        <dbReference type="ARBA" id="ARBA00009865"/>
    </source>
</evidence>
<dbReference type="PANTHER" id="PTHR43301:SF3">
    <property type="entry name" value="ARABINAN ENDO-1,5-ALPHA-L-ARABINOSIDASE A-RELATED"/>
    <property type="match status" value="1"/>
</dbReference>
<dbReference type="PANTHER" id="PTHR43301">
    <property type="entry name" value="ARABINAN ENDO-1,5-ALPHA-L-ARABINOSIDASE"/>
    <property type="match status" value="1"/>
</dbReference>
<evidence type="ECO:0000256" key="3">
    <source>
        <dbReference type="ARBA" id="ARBA00022801"/>
    </source>
</evidence>
<evidence type="ECO:0000313" key="8">
    <source>
        <dbReference type="EMBL" id="HIX86352.1"/>
    </source>
</evidence>
<dbReference type="Pfam" id="PF04616">
    <property type="entry name" value="Glyco_hydro_43"/>
    <property type="match status" value="1"/>
</dbReference>
<feature type="active site" description="Proton acceptor" evidence="5">
    <location>
        <position position="54"/>
    </location>
</feature>
<evidence type="ECO:0000256" key="7">
    <source>
        <dbReference type="RuleBase" id="RU361187"/>
    </source>
</evidence>
<gene>
    <name evidence="8" type="ORF">H9848_07065</name>
</gene>
<feature type="active site" description="Proton donor" evidence="5">
    <location>
        <position position="223"/>
    </location>
</feature>
<keyword evidence="4 7" id="KW-0326">Glycosidase</keyword>
<dbReference type="Proteomes" id="UP000823847">
    <property type="component" value="Unassembled WGS sequence"/>
</dbReference>
<evidence type="ECO:0000256" key="5">
    <source>
        <dbReference type="PIRSR" id="PIRSR606710-1"/>
    </source>
</evidence>
<dbReference type="GO" id="GO:0004553">
    <property type="term" value="F:hydrolase activity, hydrolyzing O-glycosyl compounds"/>
    <property type="evidence" value="ECO:0007669"/>
    <property type="project" value="InterPro"/>
</dbReference>
<dbReference type="GO" id="GO:0005975">
    <property type="term" value="P:carbohydrate metabolic process"/>
    <property type="evidence" value="ECO:0007669"/>
    <property type="project" value="InterPro"/>
</dbReference>
<dbReference type="PROSITE" id="PS51257">
    <property type="entry name" value="PROKAR_LIPOPROTEIN"/>
    <property type="match status" value="1"/>
</dbReference>
<reference evidence="8" key="2">
    <citation type="submission" date="2021-04" db="EMBL/GenBank/DDBJ databases">
        <authorList>
            <person name="Gilroy R."/>
        </authorList>
    </citation>
    <scope>NUCLEOTIDE SEQUENCE</scope>
    <source>
        <strain evidence="8">ChiHecec2B26-12326</strain>
    </source>
</reference>
<evidence type="ECO:0000256" key="1">
    <source>
        <dbReference type="ARBA" id="ARBA00004834"/>
    </source>
</evidence>
<organism evidence="8 9">
    <name type="scientific">Candidatus Parabacteroides intestinigallinarum</name>
    <dbReference type="NCBI Taxonomy" id="2838722"/>
    <lineage>
        <taxon>Bacteria</taxon>
        <taxon>Pseudomonadati</taxon>
        <taxon>Bacteroidota</taxon>
        <taxon>Bacteroidia</taxon>
        <taxon>Bacteroidales</taxon>
        <taxon>Tannerellaceae</taxon>
        <taxon>Parabacteroides</taxon>
    </lineage>
</organism>
<dbReference type="AlphaFoldDB" id="A0A9D2BQ72"/>
<sequence length="353" mass="39545">MKGLNYILLASVLGGVVACGPKSAREAEASSASADSIEVKATYRNPVIRISAPDPTAIRLADGTYYLYATEDIRNLPIFKSRNLVDWEEVGTAFTDATRPDFVDNNPEGKKAALWAPDIHFVKEKYLLTYSLAEWGNHWISTIGYAVADSPEGPFTPKGKIFNSRDVDVENSIDQFVYEEAGRYYILWGSFFGIYIMELEIADDLTITPKFDTKRQIAGNAYEGINLWKRDGYYYLFGSIGSCCEGEKSTYTTVVGRSRDLWGPYVNKAGERMLDNAHEVVVHKDDRFVGTGHNALLQLDDAGQTWMLYHAFELSNLGAQRQVLLDRVLWDDAGWPVINGQQPSHEAEAPEIR</sequence>
<comment type="pathway">
    <text evidence="1">Glycan metabolism; L-arabinan degradation.</text>
</comment>
<proteinExistence type="inferred from homology"/>
<accession>A0A9D2BQ72</accession>
<dbReference type="InterPro" id="IPR006710">
    <property type="entry name" value="Glyco_hydro_43"/>
</dbReference>
<dbReference type="SUPFAM" id="SSF75005">
    <property type="entry name" value="Arabinanase/levansucrase/invertase"/>
    <property type="match status" value="1"/>
</dbReference>
<dbReference type="CDD" id="cd18616">
    <property type="entry name" value="GH43_ABN-like"/>
    <property type="match status" value="1"/>
</dbReference>
<dbReference type="EMBL" id="DXEN01000054">
    <property type="protein sequence ID" value="HIX86352.1"/>
    <property type="molecule type" value="Genomic_DNA"/>
</dbReference>
<reference evidence="8" key="1">
    <citation type="journal article" date="2021" name="PeerJ">
        <title>Extensive microbial diversity within the chicken gut microbiome revealed by metagenomics and culture.</title>
        <authorList>
            <person name="Gilroy R."/>
            <person name="Ravi A."/>
            <person name="Getino M."/>
            <person name="Pursley I."/>
            <person name="Horton D.L."/>
            <person name="Alikhan N.F."/>
            <person name="Baker D."/>
            <person name="Gharbi K."/>
            <person name="Hall N."/>
            <person name="Watson M."/>
            <person name="Adriaenssens E.M."/>
            <person name="Foster-Nyarko E."/>
            <person name="Jarju S."/>
            <person name="Secka A."/>
            <person name="Antonio M."/>
            <person name="Oren A."/>
            <person name="Chaudhuri R.R."/>
            <person name="La Ragione R."/>
            <person name="Hildebrand F."/>
            <person name="Pallen M.J."/>
        </authorList>
    </citation>
    <scope>NUCLEOTIDE SEQUENCE</scope>
    <source>
        <strain evidence="8">ChiHecec2B26-12326</strain>
    </source>
</reference>
<dbReference type="InterPro" id="IPR050727">
    <property type="entry name" value="GH43_arabinanases"/>
</dbReference>
<dbReference type="Gene3D" id="2.115.10.20">
    <property type="entry name" value="Glycosyl hydrolase domain, family 43"/>
    <property type="match status" value="1"/>
</dbReference>
<evidence type="ECO:0000256" key="6">
    <source>
        <dbReference type="PIRSR" id="PIRSR606710-2"/>
    </source>
</evidence>
<dbReference type="InterPro" id="IPR023296">
    <property type="entry name" value="Glyco_hydro_beta-prop_sf"/>
</dbReference>
<evidence type="ECO:0000256" key="4">
    <source>
        <dbReference type="ARBA" id="ARBA00023295"/>
    </source>
</evidence>
<comment type="caution">
    <text evidence="8">The sequence shown here is derived from an EMBL/GenBank/DDBJ whole genome shotgun (WGS) entry which is preliminary data.</text>
</comment>
<comment type="similarity">
    <text evidence="2 7">Belongs to the glycosyl hydrolase 43 family.</text>
</comment>
<protein>
    <submittedName>
        <fullName evidence="8">Family 43 glycosylhydrolase</fullName>
    </submittedName>
</protein>
<feature type="site" description="Important for catalytic activity, responsible for pKa modulation of the active site Glu and correct orientation of both the proton donor and substrate" evidence="6">
    <location>
        <position position="174"/>
    </location>
</feature>
<name>A0A9D2BQ72_9BACT</name>
<keyword evidence="3 7" id="KW-0378">Hydrolase</keyword>